<evidence type="ECO:0000256" key="2">
    <source>
        <dbReference type="ARBA" id="ARBA00022691"/>
    </source>
</evidence>
<keyword evidence="5" id="KW-0411">Iron-sulfur</keyword>
<name>A0ABY7QRI2_9FIRM</name>
<dbReference type="InterPro" id="IPR007197">
    <property type="entry name" value="rSAM"/>
</dbReference>
<keyword evidence="4" id="KW-0408">Iron</keyword>
<dbReference type="RefSeq" id="WP_271190931.1">
    <property type="nucleotide sequence ID" value="NZ_CP115667.1"/>
</dbReference>
<dbReference type="CDD" id="cd01335">
    <property type="entry name" value="Radical_SAM"/>
    <property type="match status" value="1"/>
</dbReference>
<dbReference type="InterPro" id="IPR058240">
    <property type="entry name" value="rSAM_sf"/>
</dbReference>
<sequence length="432" mass="50406">MKRINSIYYCKNDENCLIYLNLKNILMKTDLGVYDFLEKREYLKESSDNFIENALMGIDIENKSSLEEYKIKSNNSEYKIKAITLFMTYSCNLRCTYCYEGRSQEDHDETFFNEESLSSFISLLKELPIEEHCTLIFFGGEPLINFNMIKKVVESIKLDNNLKDRFFYSITTNATLLDHNIVKFLEENKFAITISIDGNELKTNVNRKTASGEGAYNYIVPNIKLLKNFNMIGRVTITDSNMDLIDNHKHLYELGFNSIAQSESYERIKMINYSVLNNEIKNYYNYFMQCLHEKDYTKCSSFKDIVKQLISIHLSVRQERHCGAGVSLIAVTPDVKIIPCQRFLDKKLGDNNKSFIELCKYDNKYNKKYKCNECIAYSTCSGGCYHSNIIFEDYDSSNSPFCKLNRTKITNAIKVYSELEESEKEILFAKMY</sequence>
<dbReference type="InterPro" id="IPR023885">
    <property type="entry name" value="4Fe4S-binding_SPASM_dom"/>
</dbReference>
<dbReference type="InterPro" id="IPR013785">
    <property type="entry name" value="Aldolase_TIM"/>
</dbReference>
<evidence type="ECO:0000256" key="5">
    <source>
        <dbReference type="ARBA" id="ARBA00023014"/>
    </source>
</evidence>
<keyword evidence="2" id="KW-0949">S-adenosyl-L-methionine</keyword>
<evidence type="ECO:0000256" key="1">
    <source>
        <dbReference type="ARBA" id="ARBA00001966"/>
    </source>
</evidence>
<evidence type="ECO:0000313" key="7">
    <source>
        <dbReference type="EMBL" id="WBW49399.1"/>
    </source>
</evidence>
<dbReference type="PANTHER" id="PTHR43273:SF8">
    <property type="entry name" value="RADICAL SAM DOMAIN PROTEIN"/>
    <property type="match status" value="1"/>
</dbReference>
<reference evidence="7 8" key="1">
    <citation type="submission" date="2023-01" db="EMBL/GenBank/DDBJ databases">
        <authorList>
            <person name="Lee S.H."/>
            <person name="Jung H.S."/>
            <person name="Yun J.U."/>
        </authorList>
    </citation>
    <scope>NUCLEOTIDE SEQUENCE [LARGE SCALE GENOMIC DNA]</scope>
    <source>
        <strain evidence="7 8">CBA3646</strain>
    </source>
</reference>
<evidence type="ECO:0000313" key="8">
    <source>
        <dbReference type="Proteomes" id="UP001210339"/>
    </source>
</evidence>
<proteinExistence type="predicted"/>
<dbReference type="InterPro" id="IPR023867">
    <property type="entry name" value="Sulphatase_maturase_rSAM"/>
</dbReference>
<evidence type="ECO:0000259" key="6">
    <source>
        <dbReference type="Pfam" id="PF04055"/>
    </source>
</evidence>
<gene>
    <name evidence="7" type="ORF">O6R05_05155</name>
</gene>
<dbReference type="Pfam" id="PF04055">
    <property type="entry name" value="Radical_SAM"/>
    <property type="match status" value="1"/>
</dbReference>
<dbReference type="SFLD" id="SFLDG01384">
    <property type="entry name" value="thioether_bond_formation_requi"/>
    <property type="match status" value="1"/>
</dbReference>
<dbReference type="EMBL" id="CP115667">
    <property type="protein sequence ID" value="WBW49399.1"/>
    <property type="molecule type" value="Genomic_DNA"/>
</dbReference>
<dbReference type="NCBIfam" id="TIGR04085">
    <property type="entry name" value="rSAM_more_4Fe4S"/>
    <property type="match status" value="1"/>
</dbReference>
<keyword evidence="3" id="KW-0479">Metal-binding</keyword>
<protein>
    <submittedName>
        <fullName evidence="7">4Fe-4S cluster-binding domain-containing protein</fullName>
    </submittedName>
</protein>
<dbReference type="Proteomes" id="UP001210339">
    <property type="component" value="Chromosome"/>
</dbReference>
<evidence type="ECO:0000256" key="4">
    <source>
        <dbReference type="ARBA" id="ARBA00023004"/>
    </source>
</evidence>
<dbReference type="PANTHER" id="PTHR43273">
    <property type="entry name" value="ANAEROBIC SULFATASE-MATURATING ENZYME HOMOLOG ASLB-RELATED"/>
    <property type="match status" value="1"/>
</dbReference>
<dbReference type="SFLD" id="SFLDG01067">
    <property type="entry name" value="SPASM/twitch_domain_containing"/>
    <property type="match status" value="1"/>
</dbReference>
<dbReference type="SFLD" id="SFLDS00029">
    <property type="entry name" value="Radical_SAM"/>
    <property type="match status" value="1"/>
</dbReference>
<organism evidence="7 8">
    <name type="scientific">Peptoniphilus equinus</name>
    <dbReference type="NCBI Taxonomy" id="3016343"/>
    <lineage>
        <taxon>Bacteria</taxon>
        <taxon>Bacillati</taxon>
        <taxon>Bacillota</taxon>
        <taxon>Tissierellia</taxon>
        <taxon>Tissierellales</taxon>
        <taxon>Peptoniphilaceae</taxon>
        <taxon>Peptoniphilus</taxon>
    </lineage>
</organism>
<evidence type="ECO:0000256" key="3">
    <source>
        <dbReference type="ARBA" id="ARBA00022723"/>
    </source>
</evidence>
<feature type="domain" description="Radical SAM core" evidence="6">
    <location>
        <begin position="87"/>
        <end position="235"/>
    </location>
</feature>
<dbReference type="Gene3D" id="3.20.20.70">
    <property type="entry name" value="Aldolase class I"/>
    <property type="match status" value="1"/>
</dbReference>
<dbReference type="SFLD" id="SFLDG01386">
    <property type="entry name" value="main_SPASM_domain-containing"/>
    <property type="match status" value="1"/>
</dbReference>
<dbReference type="SUPFAM" id="SSF102114">
    <property type="entry name" value="Radical SAM enzymes"/>
    <property type="match status" value="1"/>
</dbReference>
<comment type="cofactor">
    <cofactor evidence="1">
        <name>[4Fe-4S] cluster</name>
        <dbReference type="ChEBI" id="CHEBI:49883"/>
    </cofactor>
</comment>
<keyword evidence="8" id="KW-1185">Reference proteome</keyword>
<accession>A0ABY7QRI2</accession>